<proteinExistence type="predicted"/>
<organism evidence="1 2">
    <name type="scientific">Thermofilum adornatum 1505</name>
    <dbReference type="NCBI Taxonomy" id="697581"/>
    <lineage>
        <taxon>Archaea</taxon>
        <taxon>Thermoproteota</taxon>
        <taxon>Thermoprotei</taxon>
        <taxon>Thermofilales</taxon>
        <taxon>Thermofilaceae</taxon>
        <taxon>Thermofilum</taxon>
    </lineage>
</organism>
<gene>
    <name evidence="1" type="ORF">TCARB_0361</name>
</gene>
<dbReference type="GeneID" id="25405819"/>
<dbReference type="KEGG" id="tcb:TCARB_0361"/>
<dbReference type="EMBL" id="CP007493">
    <property type="protein sequence ID" value="AJB41433.1"/>
    <property type="molecule type" value="Genomic_DNA"/>
</dbReference>
<evidence type="ECO:0000313" key="2">
    <source>
        <dbReference type="Proteomes" id="UP000266720"/>
    </source>
</evidence>
<reference evidence="2" key="1">
    <citation type="book" date="2010" name="EXTREMOPHILES" publisher="0:0-0">
        <title>Complete genome sequences of ten hyperthermophilic archaea reveal their metabolic capabilities and possible ecological roles.</title>
        <editorList>
            <person name="?"/>
        </editorList>
        <authorList>
            <person name="Ravin N.V."/>
            <person name="Mardanov A.V."/>
            <person name="Bonch-Osmolovskaya E.A."/>
            <person name="Skryabin K.G."/>
        </authorList>
    </citation>
    <scope>NUCLEOTIDE SEQUENCE [LARGE SCALE GENOMIC DNA]</scope>
    <source>
        <strain evidence="2">1505</strain>
    </source>
</reference>
<dbReference type="AlphaFoldDB" id="A0A3G1A5W5"/>
<sequence>MSRQVVVGKEVFSLSHLKVFRREEIEKFMGDVAGELTFLSENTVVVFSPIRLEVTFCGEKHVLSPGLTHVRGTQLEIAGGAYLPAFLDEEYLEYLLFDLPRELDKKRVPIVVEDSHKRFTRWVHEGLMYSYDILSRIAKVYRVPIIVYGDRETENMWSFVKTFACEKIEGRGKCFVDGKPCGEGDATSY</sequence>
<dbReference type="Proteomes" id="UP000266720">
    <property type="component" value="Chromosome"/>
</dbReference>
<name>A0A3G1A5W5_9CREN</name>
<protein>
    <submittedName>
        <fullName evidence="1">Uncharacterized protein</fullName>
    </submittedName>
</protein>
<dbReference type="STRING" id="697581.TCARB_0361"/>
<accession>A0A3G1A5W5</accession>
<dbReference type="RefSeq" id="WP_052886532.1">
    <property type="nucleotide sequence ID" value="NZ_CP007493.1"/>
</dbReference>
<evidence type="ECO:0000313" key="1">
    <source>
        <dbReference type="EMBL" id="AJB41433.1"/>
    </source>
</evidence>